<evidence type="ECO:0000313" key="3">
    <source>
        <dbReference type="Proteomes" id="UP000679575"/>
    </source>
</evidence>
<evidence type="ECO:0000259" key="1">
    <source>
        <dbReference type="Pfam" id="PF12146"/>
    </source>
</evidence>
<evidence type="ECO:0000313" key="2">
    <source>
        <dbReference type="EMBL" id="QUN05882.1"/>
    </source>
</evidence>
<accession>A0ABX7YT02</accession>
<proteinExistence type="predicted"/>
<dbReference type="SUPFAM" id="SSF53474">
    <property type="entry name" value="alpha/beta-Hydrolases"/>
    <property type="match status" value="1"/>
</dbReference>
<dbReference type="InterPro" id="IPR029058">
    <property type="entry name" value="AB_hydrolase_fold"/>
</dbReference>
<reference evidence="2 3" key="1">
    <citation type="submission" date="2021-04" db="EMBL/GenBank/DDBJ databases">
        <title>Novel species identification of genus Shewanella.</title>
        <authorList>
            <person name="Liu G."/>
        </authorList>
    </citation>
    <scope>NUCLEOTIDE SEQUENCE [LARGE SCALE GENOMIC DNA]</scope>
    <source>
        <strain evidence="2 3">FJAT-54481</strain>
    </source>
</reference>
<name>A0ABX7YT02_9GAMM</name>
<dbReference type="Pfam" id="PF12146">
    <property type="entry name" value="Hydrolase_4"/>
    <property type="match status" value="1"/>
</dbReference>
<dbReference type="GO" id="GO:0016787">
    <property type="term" value="F:hydrolase activity"/>
    <property type="evidence" value="ECO:0007669"/>
    <property type="project" value="UniProtKB-KW"/>
</dbReference>
<organism evidence="2 3">
    <name type="scientific">Shewanella yunxiaonensis</name>
    <dbReference type="NCBI Taxonomy" id="2829809"/>
    <lineage>
        <taxon>Bacteria</taxon>
        <taxon>Pseudomonadati</taxon>
        <taxon>Pseudomonadota</taxon>
        <taxon>Gammaproteobacteria</taxon>
        <taxon>Alteromonadales</taxon>
        <taxon>Shewanellaceae</taxon>
        <taxon>Shewanella</taxon>
    </lineage>
</organism>
<gene>
    <name evidence="2" type="ORF">KDN34_17215</name>
</gene>
<dbReference type="Gene3D" id="3.40.50.1820">
    <property type="entry name" value="alpha/beta hydrolase"/>
    <property type="match status" value="1"/>
</dbReference>
<dbReference type="InterPro" id="IPR022742">
    <property type="entry name" value="Hydrolase_4"/>
</dbReference>
<dbReference type="Proteomes" id="UP000679575">
    <property type="component" value="Chromosome"/>
</dbReference>
<dbReference type="EMBL" id="CP073587">
    <property type="protein sequence ID" value="QUN05882.1"/>
    <property type="molecule type" value="Genomic_DNA"/>
</dbReference>
<feature type="domain" description="Serine aminopeptidase S33" evidence="1">
    <location>
        <begin position="42"/>
        <end position="294"/>
    </location>
</feature>
<sequence length="321" mass="36601">MNQNHFTDKHDLPTFWQQVTQARLPVEDHLSLAYCFIRHPQSNKAIVVSNGRVESYLKYQETLYDLYQQGYSVYALDHIGQGLSSRLTVNPHKGHIDRFSRYVDHLGLFVDKVVKPAAHSQLFLLGHSMGSAIGTLYLKHHSDVFNAAVLCAPMFGIKLPLPRRFILWLAKILNNYIPGKEPNYIPGGHNYQAMSFEKNQLTHCRKRYAQLVQLYQQVPQVQLGSPTNQWLIESLIASEQARQFAQTNTVVPLLILQAGNDHIVDNRAQQHAIGPRTQLQRIPGAHHELFIEEDVFREVALQYLFSFFERNSGCGDNGTSA</sequence>
<dbReference type="PANTHER" id="PTHR11614">
    <property type="entry name" value="PHOSPHOLIPASE-RELATED"/>
    <property type="match status" value="1"/>
</dbReference>
<keyword evidence="3" id="KW-1185">Reference proteome</keyword>
<dbReference type="InterPro" id="IPR051044">
    <property type="entry name" value="MAG_DAG_Lipase"/>
</dbReference>
<protein>
    <submittedName>
        <fullName evidence="2">Alpha/beta fold hydrolase</fullName>
    </submittedName>
</protein>
<keyword evidence="2" id="KW-0378">Hydrolase</keyword>
<dbReference type="RefSeq" id="WP_212594908.1">
    <property type="nucleotide sequence ID" value="NZ_CP073587.1"/>
</dbReference>